<evidence type="ECO:0000256" key="5">
    <source>
        <dbReference type="ARBA" id="ARBA00023049"/>
    </source>
</evidence>
<dbReference type="Pfam" id="PF08439">
    <property type="entry name" value="Peptidase_M3_N"/>
    <property type="match status" value="1"/>
</dbReference>
<dbReference type="GO" id="GO:0046872">
    <property type="term" value="F:metal ion binding"/>
    <property type="evidence" value="ECO:0007669"/>
    <property type="project" value="UniProtKB-UniRule"/>
</dbReference>
<dbReference type="NCBIfam" id="TIGR00181">
    <property type="entry name" value="pepF"/>
    <property type="match status" value="1"/>
</dbReference>
<dbReference type="STRING" id="1121925.SAMN02746011_01755"/>
<evidence type="ECO:0000313" key="9">
    <source>
        <dbReference type="EMBL" id="SJZ78677.1"/>
    </source>
</evidence>
<dbReference type="GO" id="GO:0006508">
    <property type="term" value="P:proteolysis"/>
    <property type="evidence" value="ECO:0007669"/>
    <property type="project" value="UniProtKB-KW"/>
</dbReference>
<keyword evidence="4 6" id="KW-0862">Zinc</keyword>
<dbReference type="Proteomes" id="UP000189941">
    <property type="component" value="Unassembled WGS sequence"/>
</dbReference>
<dbReference type="Gene3D" id="1.10.1370.20">
    <property type="entry name" value="Oligoendopeptidase f, C-terminal domain"/>
    <property type="match status" value="1"/>
</dbReference>
<keyword evidence="2 6" id="KW-0479">Metal-binding</keyword>
<reference evidence="10" key="1">
    <citation type="submission" date="2017-02" db="EMBL/GenBank/DDBJ databases">
        <authorList>
            <person name="Varghese N."/>
            <person name="Submissions S."/>
        </authorList>
    </citation>
    <scope>NUCLEOTIDE SEQUENCE [LARGE SCALE GENOMIC DNA]</scope>
    <source>
        <strain evidence="10">DSM 15739</strain>
    </source>
</reference>
<dbReference type="InterPro" id="IPR004438">
    <property type="entry name" value="Peptidase_M3B"/>
</dbReference>
<keyword evidence="5 6" id="KW-0482">Metalloprotease</keyword>
<dbReference type="InterPro" id="IPR001567">
    <property type="entry name" value="Pept_M3A_M3B_dom"/>
</dbReference>
<accession>A0A1T4NI01</accession>
<gene>
    <name evidence="9" type="ORF">SAMN02746011_01755</name>
</gene>
<dbReference type="InterPro" id="IPR042088">
    <property type="entry name" value="OligoPept_F_C"/>
</dbReference>
<dbReference type="InterPro" id="IPR034009">
    <property type="entry name" value="M3B_PepF_4"/>
</dbReference>
<comment type="similarity">
    <text evidence="6">Belongs to the peptidase M3B family.</text>
</comment>
<evidence type="ECO:0000256" key="6">
    <source>
        <dbReference type="RuleBase" id="RU368091"/>
    </source>
</evidence>
<dbReference type="CDD" id="cd09609">
    <property type="entry name" value="M3B_PepF"/>
    <property type="match status" value="1"/>
</dbReference>
<dbReference type="Gene3D" id="1.20.140.70">
    <property type="entry name" value="Oligopeptidase f, N-terminal domain"/>
    <property type="match status" value="1"/>
</dbReference>
<dbReference type="RefSeq" id="WP_078756447.1">
    <property type="nucleotide sequence ID" value="NZ_FUWO01000019.1"/>
</dbReference>
<evidence type="ECO:0000256" key="3">
    <source>
        <dbReference type="ARBA" id="ARBA00022801"/>
    </source>
</evidence>
<sequence>MSKLPLRTELPVTETWDLSLLFKNQAEYLAAIAEVKASVTHFKEQYQGKLTNETIIIESLANLEQIKRQLSKIYGYGSLGYEADKLNADNEENYQKLPALSEFVGAALSFFDSELLSLEENVLQAVMKSEEGAPYQYYLQALLREKPHRLSAEVETVLSSLEGTLSSQYPLYLTLKFQDLTFEDFEANGKTYHNSFVSFENDYESHPNQEIRHAAWASFHKGLATFQHTAAANYINHVKTEKKMATLRGFDSVIDYLLFSQQVTREAYNRQIDVIMSEFAPVMRRYARLLQKEQGLASISLADIKMPFTQEEPQHISIAEVRKMMEDVFAVFGEEYLSIVKRSFDERWIDFPMNQTKSTGGFCSPVYDGPGYILLNWNGLLSEALVLAHELGHAAHFGLTYDRQLMMTPEASLYFIEAPSTANEVITCQYLLNQPLEAAQKRVLITEFIARTYFHNMVTHLLEADFQRKVYLAVDQEEVLNAEKLNGFFKETLEQFWGEEVVINSGAELTWMRQPHYFMGMYPYTYSAGLTVGTQIGQRIANGERDAIESWLAVLAAGGTLGPLELTAKAGVSMENADALRSAIQYVDGLLDQVEELETQN</sequence>
<evidence type="ECO:0000256" key="2">
    <source>
        <dbReference type="ARBA" id="ARBA00022723"/>
    </source>
</evidence>
<comment type="function">
    <text evidence="6">Has oligopeptidase activity and degrades a variety of small bioactive peptides.</text>
</comment>
<keyword evidence="1 6" id="KW-0645">Protease</keyword>
<protein>
    <recommendedName>
        <fullName evidence="6">Oligopeptidase F</fullName>
        <ecNumber evidence="6">3.4.24.-</ecNumber>
    </recommendedName>
</protein>
<organism evidence="9 10">
    <name type="scientific">Globicatella sulfidifaciens DSM 15739</name>
    <dbReference type="NCBI Taxonomy" id="1121925"/>
    <lineage>
        <taxon>Bacteria</taxon>
        <taxon>Bacillati</taxon>
        <taxon>Bacillota</taxon>
        <taxon>Bacilli</taxon>
        <taxon>Lactobacillales</taxon>
        <taxon>Aerococcaceae</taxon>
        <taxon>Globicatella</taxon>
    </lineage>
</organism>
<dbReference type="OrthoDB" id="9766487at2"/>
<keyword evidence="10" id="KW-1185">Reference proteome</keyword>
<dbReference type="EMBL" id="FUWO01000019">
    <property type="protein sequence ID" value="SJZ78677.1"/>
    <property type="molecule type" value="Genomic_DNA"/>
</dbReference>
<evidence type="ECO:0000256" key="1">
    <source>
        <dbReference type="ARBA" id="ARBA00022670"/>
    </source>
</evidence>
<dbReference type="SUPFAM" id="SSF55486">
    <property type="entry name" value="Metalloproteases ('zincins'), catalytic domain"/>
    <property type="match status" value="1"/>
</dbReference>
<name>A0A1T4NI01_9LACT</name>
<feature type="domain" description="Peptidase M3A/M3B catalytic" evidence="7">
    <location>
        <begin position="205"/>
        <end position="584"/>
    </location>
</feature>
<proteinExistence type="inferred from homology"/>
<feature type="domain" description="Oligopeptidase F N-terminal" evidence="8">
    <location>
        <begin position="114"/>
        <end position="182"/>
    </location>
</feature>
<evidence type="ECO:0000259" key="8">
    <source>
        <dbReference type="Pfam" id="PF08439"/>
    </source>
</evidence>
<dbReference type="AlphaFoldDB" id="A0A1T4NI01"/>
<dbReference type="GO" id="GO:0004222">
    <property type="term" value="F:metalloendopeptidase activity"/>
    <property type="evidence" value="ECO:0007669"/>
    <property type="project" value="UniProtKB-UniRule"/>
</dbReference>
<dbReference type="Pfam" id="PF01432">
    <property type="entry name" value="Peptidase_M3"/>
    <property type="match status" value="1"/>
</dbReference>
<dbReference type="EC" id="3.4.24.-" evidence="6"/>
<keyword evidence="3 6" id="KW-0378">Hydrolase</keyword>
<evidence type="ECO:0000259" key="7">
    <source>
        <dbReference type="Pfam" id="PF01432"/>
    </source>
</evidence>
<dbReference type="InterPro" id="IPR013647">
    <property type="entry name" value="OligopepF_N_dom"/>
</dbReference>
<evidence type="ECO:0000256" key="4">
    <source>
        <dbReference type="ARBA" id="ARBA00022833"/>
    </source>
</evidence>
<comment type="cofactor">
    <cofactor evidence="6">
        <name>Zn(2+)</name>
        <dbReference type="ChEBI" id="CHEBI:29105"/>
    </cofactor>
    <text evidence="6">Binds 1 zinc ion.</text>
</comment>
<evidence type="ECO:0000313" key="10">
    <source>
        <dbReference type="Proteomes" id="UP000189941"/>
    </source>
</evidence>